<organism evidence="2 3">
    <name type="scientific">Ziziphus jujuba var. spinosa</name>
    <dbReference type="NCBI Taxonomy" id="714518"/>
    <lineage>
        <taxon>Eukaryota</taxon>
        <taxon>Viridiplantae</taxon>
        <taxon>Streptophyta</taxon>
        <taxon>Embryophyta</taxon>
        <taxon>Tracheophyta</taxon>
        <taxon>Spermatophyta</taxon>
        <taxon>Magnoliopsida</taxon>
        <taxon>eudicotyledons</taxon>
        <taxon>Gunneridae</taxon>
        <taxon>Pentapetalae</taxon>
        <taxon>rosids</taxon>
        <taxon>fabids</taxon>
        <taxon>Rosales</taxon>
        <taxon>Rhamnaceae</taxon>
        <taxon>Paliureae</taxon>
        <taxon>Ziziphus</taxon>
    </lineage>
</organism>
<evidence type="ECO:0000313" key="3">
    <source>
        <dbReference type="Proteomes" id="UP000813462"/>
    </source>
</evidence>
<dbReference type="Proteomes" id="UP000813462">
    <property type="component" value="Unassembled WGS sequence"/>
</dbReference>
<dbReference type="EMBL" id="JAEACU010000007">
    <property type="protein sequence ID" value="KAH7521358.1"/>
    <property type="molecule type" value="Genomic_DNA"/>
</dbReference>
<sequence length="89" mass="10579">MQRVSSKFYKRKRDGQGFHNPKVEFEESNNFFQCGDYAKDRFKDFDKERKQVELETIVAPVVTNVVDELRQKDPALIKKFVHDFVGFCE</sequence>
<name>A0A978V1X5_ZIZJJ</name>
<evidence type="ECO:0000313" key="2">
    <source>
        <dbReference type="EMBL" id="KAH7521358.1"/>
    </source>
</evidence>
<feature type="region of interest" description="Disordered" evidence="1">
    <location>
        <begin position="1"/>
        <end position="21"/>
    </location>
</feature>
<reference evidence="2" key="1">
    <citation type="journal article" date="2021" name="Front. Plant Sci.">
        <title>Chromosome-Scale Genome Assembly for Chinese Sour Jujube and Insights Into Its Genome Evolution and Domestication Signature.</title>
        <authorList>
            <person name="Shen L.-Y."/>
            <person name="Luo H."/>
            <person name="Wang X.-L."/>
            <person name="Wang X.-M."/>
            <person name="Qiu X.-J."/>
            <person name="Liu H."/>
            <person name="Zhou S.-S."/>
            <person name="Jia K.-H."/>
            <person name="Nie S."/>
            <person name="Bao Y.-T."/>
            <person name="Zhang R.-G."/>
            <person name="Yun Q.-Z."/>
            <person name="Chai Y.-H."/>
            <person name="Lu J.-Y."/>
            <person name="Li Y."/>
            <person name="Zhao S.-W."/>
            <person name="Mao J.-F."/>
            <person name="Jia S.-G."/>
            <person name="Mao Y.-M."/>
        </authorList>
    </citation>
    <scope>NUCLEOTIDE SEQUENCE</scope>
    <source>
        <strain evidence="2">AT0</strain>
        <tissue evidence="2">Leaf</tissue>
    </source>
</reference>
<comment type="caution">
    <text evidence="2">The sequence shown here is derived from an EMBL/GenBank/DDBJ whole genome shotgun (WGS) entry which is preliminary data.</text>
</comment>
<evidence type="ECO:0000256" key="1">
    <source>
        <dbReference type="SAM" id="MobiDB-lite"/>
    </source>
</evidence>
<accession>A0A978V1X5</accession>
<dbReference type="AlphaFoldDB" id="A0A978V1X5"/>
<proteinExistence type="predicted"/>
<gene>
    <name evidence="2" type="ORF">FEM48_Zijuj07G0024600</name>
</gene>
<protein>
    <submittedName>
        <fullName evidence="2">Uncharacterized protein</fullName>
    </submittedName>
</protein>